<keyword evidence="3" id="KW-1185">Reference proteome</keyword>
<dbReference type="InterPro" id="IPR036866">
    <property type="entry name" value="RibonucZ/Hydroxyglut_hydro"/>
</dbReference>
<dbReference type="EMBL" id="BRVS01000026">
    <property type="protein sequence ID" value="GLB68978.1"/>
    <property type="molecule type" value="Genomic_DNA"/>
</dbReference>
<evidence type="ECO:0000313" key="3">
    <source>
        <dbReference type="Proteomes" id="UP001209654"/>
    </source>
</evidence>
<name>A0ABQ5MYF1_9MICC</name>
<reference evidence="2 3" key="1">
    <citation type="journal article" date="2023" name="Int. J. Syst. Evol. Microbiol.">
        <title>Arthrobacter mangrovi sp. nov., an actinobacterium isolated from the rhizosphere of a mangrove.</title>
        <authorList>
            <person name="Hamada M."/>
            <person name="Saitou S."/>
            <person name="Enomoto N."/>
            <person name="Nanri K."/>
            <person name="Hidaka K."/>
            <person name="Miura T."/>
            <person name="Tamura T."/>
        </authorList>
    </citation>
    <scope>NUCLEOTIDE SEQUENCE [LARGE SCALE GENOMIC DNA]</scope>
    <source>
        <strain evidence="2 3">NBRC 112813</strain>
    </source>
</reference>
<accession>A0ABQ5MYF1</accession>
<dbReference type="Gene3D" id="3.60.15.10">
    <property type="entry name" value="Ribonuclease Z/Hydroxyacylglutathione hydrolase-like"/>
    <property type="match status" value="1"/>
</dbReference>
<feature type="domain" description="Metallo-beta-lactamase" evidence="1">
    <location>
        <begin position="42"/>
        <end position="254"/>
    </location>
</feature>
<evidence type="ECO:0000259" key="1">
    <source>
        <dbReference type="SMART" id="SM00849"/>
    </source>
</evidence>
<dbReference type="Proteomes" id="UP001209654">
    <property type="component" value="Unassembled WGS sequence"/>
</dbReference>
<dbReference type="Gene3D" id="1.10.10.10">
    <property type="entry name" value="Winged helix-like DNA-binding domain superfamily/Winged helix DNA-binding domain"/>
    <property type="match status" value="1"/>
</dbReference>
<gene>
    <name evidence="2" type="ORF">AHIS1636_34210</name>
</gene>
<dbReference type="SMART" id="SM00849">
    <property type="entry name" value="Lactamase_B"/>
    <property type="match status" value="1"/>
</dbReference>
<sequence>MIEITGALQRQAWMDKRLPPVEQLDGGLWSVPVVFPNNPMRYTLSYVMVDGGDCLVIDPGFDSDAGYAQLGAALERIGPGISGVTGVFATHYHADHLGMARRVADAAGTWVAVGRLDRDVLRGYGEPGGAMEEDRLQYRGWGVPAEKLAEVLLPPRAFERIREEAAVDLVLDGGEELPVGSRVLRTESTPGHTPGHLMLWDDAARLVLSGDHILPRITPNVSLVPHEHPDPLRSYLTSLERTAEAEDHEVLPAHEYRFRGIGARARALRAHSMERLDEVLAALEAQADPTVYSVAGRIGWSRGWESLGGFQLRIALSETAAHIQYLATSGLHSGVPGLPAVPAASGGPAVPEAASGIGVPAAGSS</sequence>
<protein>
    <recommendedName>
        <fullName evidence="1">Metallo-beta-lactamase domain-containing protein</fullName>
    </recommendedName>
</protein>
<dbReference type="PANTHER" id="PTHR23131:SF4">
    <property type="entry name" value="METALLO-BETA-LACTAMASE SUPERFAMILY POTEIN"/>
    <property type="match status" value="1"/>
</dbReference>
<dbReference type="RefSeq" id="WP_264797068.1">
    <property type="nucleotide sequence ID" value="NZ_BRVS01000026.1"/>
</dbReference>
<organism evidence="2 3">
    <name type="scientific">Arthrobacter mangrovi</name>
    <dbReference type="NCBI Taxonomy" id="2966350"/>
    <lineage>
        <taxon>Bacteria</taxon>
        <taxon>Bacillati</taxon>
        <taxon>Actinomycetota</taxon>
        <taxon>Actinomycetes</taxon>
        <taxon>Micrococcales</taxon>
        <taxon>Micrococcaceae</taxon>
        <taxon>Arthrobacter</taxon>
    </lineage>
</organism>
<dbReference type="InterPro" id="IPR001279">
    <property type="entry name" value="Metallo-B-lactamas"/>
</dbReference>
<dbReference type="InterPro" id="IPR050662">
    <property type="entry name" value="Sec-metab_biosynth-thioest"/>
</dbReference>
<dbReference type="PANTHER" id="PTHR23131">
    <property type="entry name" value="ENDORIBONUCLEASE LACTB2"/>
    <property type="match status" value="1"/>
</dbReference>
<dbReference type="SUPFAM" id="SSF56281">
    <property type="entry name" value="Metallo-hydrolase/oxidoreductase"/>
    <property type="match status" value="1"/>
</dbReference>
<evidence type="ECO:0000313" key="2">
    <source>
        <dbReference type="EMBL" id="GLB68978.1"/>
    </source>
</evidence>
<dbReference type="Pfam" id="PF00753">
    <property type="entry name" value="Lactamase_B"/>
    <property type="match status" value="1"/>
</dbReference>
<proteinExistence type="predicted"/>
<comment type="caution">
    <text evidence="2">The sequence shown here is derived from an EMBL/GenBank/DDBJ whole genome shotgun (WGS) entry which is preliminary data.</text>
</comment>
<dbReference type="InterPro" id="IPR036388">
    <property type="entry name" value="WH-like_DNA-bd_sf"/>
</dbReference>